<keyword evidence="2" id="KW-1185">Reference proteome</keyword>
<dbReference type="EMBL" id="JACXVP010000007">
    <property type="protein sequence ID" value="KAG5597233.1"/>
    <property type="molecule type" value="Genomic_DNA"/>
</dbReference>
<sequence length="76" mass="8634">MDAGQTSKRPNSDKKDDDRNVRRCELYKLMMANEKLTELPLFPAFDNENPHSIYEKGSTSGLVIKTCCTAKPAIHY</sequence>
<dbReference type="AlphaFoldDB" id="A0A9J5YA61"/>
<proteinExistence type="predicted"/>
<organism evidence="1 2">
    <name type="scientific">Solanum commersonii</name>
    <name type="common">Commerson's wild potato</name>
    <name type="synonym">Commerson's nightshade</name>
    <dbReference type="NCBI Taxonomy" id="4109"/>
    <lineage>
        <taxon>Eukaryota</taxon>
        <taxon>Viridiplantae</taxon>
        <taxon>Streptophyta</taxon>
        <taxon>Embryophyta</taxon>
        <taxon>Tracheophyta</taxon>
        <taxon>Spermatophyta</taxon>
        <taxon>Magnoliopsida</taxon>
        <taxon>eudicotyledons</taxon>
        <taxon>Gunneridae</taxon>
        <taxon>Pentapetalae</taxon>
        <taxon>asterids</taxon>
        <taxon>lamiids</taxon>
        <taxon>Solanales</taxon>
        <taxon>Solanaceae</taxon>
        <taxon>Solanoideae</taxon>
        <taxon>Solaneae</taxon>
        <taxon>Solanum</taxon>
    </lineage>
</organism>
<gene>
    <name evidence="1" type="ORF">H5410_038465</name>
</gene>
<accession>A0A9J5YA61</accession>
<dbReference type="OrthoDB" id="10366804at2759"/>
<comment type="caution">
    <text evidence="1">The sequence shown here is derived from an EMBL/GenBank/DDBJ whole genome shotgun (WGS) entry which is preliminary data.</text>
</comment>
<reference evidence="1 2" key="1">
    <citation type="submission" date="2020-09" db="EMBL/GenBank/DDBJ databases">
        <title>De no assembly of potato wild relative species, Solanum commersonii.</title>
        <authorList>
            <person name="Cho K."/>
        </authorList>
    </citation>
    <scope>NUCLEOTIDE SEQUENCE [LARGE SCALE GENOMIC DNA]</scope>
    <source>
        <strain evidence="1">LZ3.2</strain>
        <tissue evidence="1">Leaf</tissue>
    </source>
</reference>
<dbReference type="Proteomes" id="UP000824120">
    <property type="component" value="Chromosome 7"/>
</dbReference>
<name>A0A9J5YA61_SOLCO</name>
<evidence type="ECO:0000313" key="1">
    <source>
        <dbReference type="EMBL" id="KAG5597233.1"/>
    </source>
</evidence>
<evidence type="ECO:0000313" key="2">
    <source>
        <dbReference type="Proteomes" id="UP000824120"/>
    </source>
</evidence>
<protein>
    <submittedName>
        <fullName evidence="1">Uncharacterized protein</fullName>
    </submittedName>
</protein>